<accession>A0A8I0MRT6</accession>
<evidence type="ECO:0000313" key="1">
    <source>
        <dbReference type="EMBL" id="MBE0344602.1"/>
    </source>
</evidence>
<dbReference type="PROSITE" id="PS50096">
    <property type="entry name" value="IQ"/>
    <property type="match status" value="1"/>
</dbReference>
<protein>
    <submittedName>
        <fullName evidence="1">Uncharacterized protein</fullName>
    </submittedName>
</protein>
<sequence length="1195" mass="138667">MNQFDKNQIITLDIQDPQQIKLALTQYKALLDEDRAFSDSQFDIEFKQRGKDGDRRLQPQDSGNNLKLLQSALNLGQEGGSHHYNHPIDDDTETYISEVILFAAALQYSEIKEVVVETAKAIVAYSRRQNNTDEMWLDDMRVFGVEALYMLAKTDIRYAYLLAQFFVPYWDDEHACGYESYLSSLLHEHGWHNEIIKAFIWCDNDSFRSGMFQNDQYSDDCSHQPLGEYLCQHPEFYEPFKALVIARFKAEPALLERIDTMCDEGEEEDLSAYQPVVSLYQSLFPHTCFYDDEEAKDSFMAMPFFGNTLENEAYDLQQKVQSQVVGPLVKIAQSAITARANYRAYLARDERKYELNYGSNLLKPLVLAMPQGESLWRYIESGEPHTVLETLCEVDVFELAKVHASDMAEHFVDQLVSFEHNNQGIANELKSVLNLVRGDLLTDHFSEEVECTQPNGLVLTLTVRKDTETNLLQARAQQYLRVIDVFYHALGKREFSKYMMASLTEGDEALLSREAYYQRYTQLSLSDIESAVESAKAKNIQSIFRHFTNHDELLCRKHLKLVDEHFRSSRALCHPEQWPQLDMGLMTLASYHLHSDYNQRIGDDITEALVTYLNDNHIWQLAAQHIIKKCHKKSDRYNPENLGLSEEQIARICEHFTADTPQDDLTSILALVQPHLYRDECCLGDLYLNKFSEQQPSYQLFKDHDDDFQRFTLAAFWLRQLPLPLQNKADRLWQFIIALAPVRVARNVLRAYSDDHWDIEFNNILDGIDVYEHLTKAGIDSGILNAYEMSYQRYDFGRYVNWIEIYSEIVSDDTSMFGSMGRKKAKAMERGLAYINERTKVEFLHHVSLKHPEVAVDFDHDLRRTIDIFVQLNLHSWEHALAHESGKDCLYFGEGEKLPKKLYKTIVADSLSIHDKPCHVDGRSWEACTVLQQQGDNYVIVMADHEVPLAWYEDRLPSGPLLVFSEQVERAAIVKRVAELQVQCNRINGIVEQTMAYLDNEIEFDAMAALFKEQIFTEFMRIDADEYHMYSLRQFVWMLDVKRRNKLVRLLLNHDYRGFKLIEAQMEQPWLLHQLAHNEIDFETYLSTSDEYEGEASETGMAFLLAWLFEIGIKPEHLVLFCIKRSHFDVCREFIVAHARGQYGSFKQSLSYLHAGRRAELPEILSQEADAEVLLAPLKKDKSRKVKEAVSHYCS</sequence>
<evidence type="ECO:0000313" key="2">
    <source>
        <dbReference type="Proteomes" id="UP000660708"/>
    </source>
</evidence>
<keyword evidence="2" id="KW-1185">Reference proteome</keyword>
<dbReference type="AlphaFoldDB" id="A0A8I0MRT6"/>
<reference evidence="1 2" key="1">
    <citation type="submission" date="2015-06" db="EMBL/GenBank/DDBJ databases">
        <title>Genome sequence of Pseudoalteromonas peptidolytica.</title>
        <authorList>
            <person name="Xie B.-B."/>
            <person name="Rong J.-C."/>
            <person name="Qin Q.-L."/>
            <person name="Zhang Y.-Z."/>
        </authorList>
    </citation>
    <scope>NUCLEOTIDE SEQUENCE [LARGE SCALE GENOMIC DNA]</scope>
    <source>
        <strain evidence="1 2">F12-50-A1</strain>
    </source>
</reference>
<organism evidence="1 2">
    <name type="scientific">Pseudoalteromonas peptidolytica F12-50-A1</name>
    <dbReference type="NCBI Taxonomy" id="1315280"/>
    <lineage>
        <taxon>Bacteria</taxon>
        <taxon>Pseudomonadati</taxon>
        <taxon>Pseudomonadota</taxon>
        <taxon>Gammaproteobacteria</taxon>
        <taxon>Alteromonadales</taxon>
        <taxon>Pseudoalteromonadaceae</taxon>
        <taxon>Pseudoalteromonas</taxon>
    </lineage>
</organism>
<dbReference type="Proteomes" id="UP000660708">
    <property type="component" value="Unassembled WGS sequence"/>
</dbReference>
<dbReference type="RefSeq" id="WP_147388763.1">
    <property type="nucleotide sequence ID" value="NZ_AQHF01000016.1"/>
</dbReference>
<dbReference type="EMBL" id="AQHF01000016">
    <property type="protein sequence ID" value="MBE0344602.1"/>
    <property type="molecule type" value="Genomic_DNA"/>
</dbReference>
<name>A0A8I0MRT6_9GAMM</name>
<proteinExistence type="predicted"/>
<gene>
    <name evidence="1" type="ORF">PPEP_a4122</name>
</gene>
<comment type="caution">
    <text evidence="1">The sequence shown here is derived from an EMBL/GenBank/DDBJ whole genome shotgun (WGS) entry which is preliminary data.</text>
</comment>